<organism evidence="2 3">
    <name type="scientific">Toxocara canis</name>
    <name type="common">Canine roundworm</name>
    <dbReference type="NCBI Taxonomy" id="6265"/>
    <lineage>
        <taxon>Eukaryota</taxon>
        <taxon>Metazoa</taxon>
        <taxon>Ecdysozoa</taxon>
        <taxon>Nematoda</taxon>
        <taxon>Chromadorea</taxon>
        <taxon>Rhabditida</taxon>
        <taxon>Spirurina</taxon>
        <taxon>Ascaridomorpha</taxon>
        <taxon>Ascaridoidea</taxon>
        <taxon>Toxocaridae</taxon>
        <taxon>Toxocara</taxon>
    </lineage>
</organism>
<protein>
    <submittedName>
        <fullName evidence="1 3">Uncharacterized protein</fullName>
    </submittedName>
</protein>
<dbReference type="EMBL" id="UYWY01024021">
    <property type="protein sequence ID" value="VDM48268.1"/>
    <property type="molecule type" value="Genomic_DNA"/>
</dbReference>
<reference evidence="3" key="1">
    <citation type="submission" date="2016-06" db="UniProtKB">
        <authorList>
            <consortium name="WormBaseParasite"/>
        </authorList>
    </citation>
    <scope>IDENTIFICATION</scope>
</reference>
<sequence>MRTKRSTNERSNLTCTGGSSYDRDALRRSYRKLKISIRIKRQWWSGGLGNGLGGYFYGHYGGGVNNNYGGTNIGSINTKNVNLAGAMGPPVAPCCTA</sequence>
<accession>A0A183V877</accession>
<name>A0A183V877_TOXCA</name>
<evidence type="ECO:0000313" key="2">
    <source>
        <dbReference type="Proteomes" id="UP000050794"/>
    </source>
</evidence>
<evidence type="ECO:0000313" key="3">
    <source>
        <dbReference type="WBParaSite" id="TCNE_0001694801-mRNA-1"/>
    </source>
</evidence>
<dbReference type="AlphaFoldDB" id="A0A183V877"/>
<dbReference type="WBParaSite" id="TCNE_0001694801-mRNA-1">
    <property type="protein sequence ID" value="TCNE_0001694801-mRNA-1"/>
    <property type="gene ID" value="TCNE_0001694801"/>
</dbReference>
<gene>
    <name evidence="1" type="ORF">TCNE_LOCUS16947</name>
</gene>
<keyword evidence="2" id="KW-1185">Reference proteome</keyword>
<proteinExistence type="predicted"/>
<dbReference type="Proteomes" id="UP000050794">
    <property type="component" value="Unassembled WGS sequence"/>
</dbReference>
<evidence type="ECO:0000313" key="1">
    <source>
        <dbReference type="EMBL" id="VDM48268.1"/>
    </source>
</evidence>
<reference evidence="1 2" key="2">
    <citation type="submission" date="2018-11" db="EMBL/GenBank/DDBJ databases">
        <authorList>
            <consortium name="Pathogen Informatics"/>
        </authorList>
    </citation>
    <scope>NUCLEOTIDE SEQUENCE [LARGE SCALE GENOMIC DNA]</scope>
</reference>